<comment type="caution">
    <text evidence="1">The sequence shown here is derived from an EMBL/GenBank/DDBJ whole genome shotgun (WGS) entry which is preliminary data.</text>
</comment>
<proteinExistence type="predicted"/>
<dbReference type="EMBL" id="CABL01000019">
    <property type="protein sequence ID" value="CBH76371.1"/>
    <property type="molecule type" value="Genomic_DNA"/>
</dbReference>
<sequence length="91" mass="10651">MLCLEYFGYHSRSFDRTIPRVPTQKYSFELLRQAIRRDATIIVMRSRDLWFAAVPELIDANAFTLNSWQSVYITEANCPKGYADIVRRLSS</sequence>
<dbReference type="AlphaFoldDB" id="E6PIT0"/>
<organism evidence="1">
    <name type="scientific">mine drainage metagenome</name>
    <dbReference type="NCBI Taxonomy" id="410659"/>
    <lineage>
        <taxon>unclassified sequences</taxon>
        <taxon>metagenomes</taxon>
        <taxon>ecological metagenomes</taxon>
    </lineage>
</organism>
<name>E6PIT0_9ZZZZ</name>
<accession>E6PIT0</accession>
<gene>
    <name evidence="1" type="ORF">CARN1_0851</name>
</gene>
<evidence type="ECO:0000313" key="1">
    <source>
        <dbReference type="EMBL" id="CBH76371.1"/>
    </source>
</evidence>
<reference evidence="1" key="1">
    <citation type="submission" date="2009-10" db="EMBL/GenBank/DDBJ databases">
        <title>Diversity of trophic interactions inside an arsenic-rich microbial ecosystem.</title>
        <authorList>
            <person name="Bertin P.N."/>
            <person name="Heinrich-Salmeron A."/>
            <person name="Pelletier E."/>
            <person name="Goulhen-Chollet F."/>
            <person name="Arsene-Ploetze F."/>
            <person name="Gallien S."/>
            <person name="Calteau A."/>
            <person name="Vallenet D."/>
            <person name="Casiot C."/>
            <person name="Chane-Woon-Ming B."/>
            <person name="Giloteaux L."/>
            <person name="Barakat M."/>
            <person name="Bonnefoy V."/>
            <person name="Bruneel O."/>
            <person name="Chandler M."/>
            <person name="Cleiss J."/>
            <person name="Duran R."/>
            <person name="Elbaz-Poulichet F."/>
            <person name="Fonknechten N."/>
            <person name="Lauga B."/>
            <person name="Mornico D."/>
            <person name="Ortet P."/>
            <person name="Schaeffer C."/>
            <person name="Siguier P."/>
            <person name="Alexander Thil Smith A."/>
            <person name="Van Dorsselaer A."/>
            <person name="Weissenbach J."/>
            <person name="Medigue C."/>
            <person name="Le Paslier D."/>
        </authorList>
    </citation>
    <scope>NUCLEOTIDE SEQUENCE</scope>
</reference>
<protein>
    <submittedName>
        <fullName evidence="1">Uncharacterized protein</fullName>
    </submittedName>
</protein>